<reference evidence="3 4" key="1">
    <citation type="journal article" date="2020" name="IScience">
        <title>Genome Sequencing of the Endangered Kingdonia uniflora (Circaeasteraceae, Ranunculales) Reveals Potential Mechanisms of Evolutionary Specialization.</title>
        <authorList>
            <person name="Sun Y."/>
            <person name="Deng T."/>
            <person name="Zhang A."/>
            <person name="Moore M.J."/>
            <person name="Landis J.B."/>
            <person name="Lin N."/>
            <person name="Zhang H."/>
            <person name="Zhang X."/>
            <person name="Huang J."/>
            <person name="Zhang X."/>
            <person name="Sun H."/>
            <person name="Wang H."/>
        </authorList>
    </citation>
    <scope>NUCLEOTIDE SEQUENCE [LARGE SCALE GENOMIC DNA]</scope>
    <source>
        <strain evidence="3">TB1705</strain>
        <tissue evidence="3">Leaf</tissue>
    </source>
</reference>
<dbReference type="InterPro" id="IPR056789">
    <property type="entry name" value="LRR_R13L1-DRL21"/>
</dbReference>
<evidence type="ECO:0000313" key="3">
    <source>
        <dbReference type="EMBL" id="KAF6164849.1"/>
    </source>
</evidence>
<sequence length="132" mass="14913">MPRLKHLHVSGCREWTQSCLPPLLETLELKGDAGDLLKEIPASNNLKSLAITVAKSVSLPRVLTQLKSLEKLTISHCDKLERLPQELQHFTSIQELNIYGCSVLGPRCQKGREDWNIISHIPNIQVDEKKIQ</sequence>
<comment type="caution">
    <text evidence="3">The sequence shown here is derived from an EMBL/GenBank/DDBJ whole genome shotgun (WGS) entry which is preliminary data.</text>
</comment>
<dbReference type="InterPro" id="IPR032675">
    <property type="entry name" value="LRR_dom_sf"/>
</dbReference>
<organism evidence="3 4">
    <name type="scientific">Kingdonia uniflora</name>
    <dbReference type="NCBI Taxonomy" id="39325"/>
    <lineage>
        <taxon>Eukaryota</taxon>
        <taxon>Viridiplantae</taxon>
        <taxon>Streptophyta</taxon>
        <taxon>Embryophyta</taxon>
        <taxon>Tracheophyta</taxon>
        <taxon>Spermatophyta</taxon>
        <taxon>Magnoliopsida</taxon>
        <taxon>Ranunculales</taxon>
        <taxon>Circaeasteraceae</taxon>
        <taxon>Kingdonia</taxon>
    </lineage>
</organism>
<dbReference type="Proteomes" id="UP000541444">
    <property type="component" value="Unassembled WGS sequence"/>
</dbReference>
<evidence type="ECO:0000256" key="1">
    <source>
        <dbReference type="ARBA" id="ARBA00022614"/>
    </source>
</evidence>
<dbReference type="PANTHER" id="PTHR36766:SF40">
    <property type="entry name" value="DISEASE RESISTANCE PROTEIN RGA3"/>
    <property type="match status" value="1"/>
</dbReference>
<dbReference type="OrthoDB" id="2018467at2759"/>
<dbReference type="PANTHER" id="PTHR36766">
    <property type="entry name" value="PLANT BROAD-SPECTRUM MILDEW RESISTANCE PROTEIN RPW8"/>
    <property type="match status" value="1"/>
</dbReference>
<dbReference type="SUPFAM" id="SSF52047">
    <property type="entry name" value="RNI-like"/>
    <property type="match status" value="1"/>
</dbReference>
<evidence type="ECO:0000313" key="4">
    <source>
        <dbReference type="Proteomes" id="UP000541444"/>
    </source>
</evidence>
<name>A0A7J7NC61_9MAGN</name>
<dbReference type="EMBL" id="JACGCM010000882">
    <property type="protein sequence ID" value="KAF6164849.1"/>
    <property type="molecule type" value="Genomic_DNA"/>
</dbReference>
<keyword evidence="1" id="KW-0433">Leucine-rich repeat</keyword>
<dbReference type="AlphaFoldDB" id="A0A7J7NC61"/>
<evidence type="ECO:0000259" key="2">
    <source>
        <dbReference type="Pfam" id="PF25019"/>
    </source>
</evidence>
<dbReference type="Gene3D" id="3.80.10.10">
    <property type="entry name" value="Ribonuclease Inhibitor"/>
    <property type="match status" value="1"/>
</dbReference>
<gene>
    <name evidence="3" type="ORF">GIB67_017052</name>
</gene>
<keyword evidence="4" id="KW-1185">Reference proteome</keyword>
<accession>A0A7J7NC61</accession>
<dbReference type="Pfam" id="PF25019">
    <property type="entry name" value="LRR_R13L1-DRL21"/>
    <property type="match status" value="1"/>
</dbReference>
<protein>
    <recommendedName>
        <fullName evidence="2">R13L1/DRL21-like LRR repeat region domain-containing protein</fullName>
    </recommendedName>
</protein>
<feature type="domain" description="R13L1/DRL21-like LRR repeat region" evidence="2">
    <location>
        <begin position="35"/>
        <end position="101"/>
    </location>
</feature>
<proteinExistence type="predicted"/>